<dbReference type="Proteomes" id="UP000737171">
    <property type="component" value="Unassembled WGS sequence"/>
</dbReference>
<reference evidence="2 3" key="1">
    <citation type="submission" date="2020-05" db="EMBL/GenBank/DDBJ databases">
        <title>Aquincola sp. isolate from soil.</title>
        <authorList>
            <person name="Han J."/>
            <person name="Kim D.-U."/>
        </authorList>
    </citation>
    <scope>NUCLEOTIDE SEQUENCE [LARGE SCALE GENOMIC DNA]</scope>
    <source>
        <strain evidence="2 3">S2</strain>
    </source>
</reference>
<dbReference type="EMBL" id="JABRWJ010000006">
    <property type="protein sequence ID" value="NRF69432.1"/>
    <property type="molecule type" value="Genomic_DNA"/>
</dbReference>
<gene>
    <name evidence="2" type="ORF">HLB44_20740</name>
</gene>
<proteinExistence type="predicted"/>
<accession>A0ABX2EL98</accession>
<dbReference type="SUPFAM" id="SSF48452">
    <property type="entry name" value="TPR-like"/>
    <property type="match status" value="1"/>
</dbReference>
<sequence length="231" mass="23934">MLLLAGCANAPASLSPATTPAQVPAQPSLQELMQQAQSALQANQRERARQSWRAAARAYPTQKAPWQRLAEDYFDSADYGNAILAAQEVLQRDGQDTLAHSVLAVSGLRLSTVSLVALRERSSYPVGSRDEALGLARAMREALGEVTLVPPVRAEGPVAARPAPAAHTNGATRQLSAPAAARAPAAVVPVATQSPVTPRPAAAPTATARPAPAPAPAPAAAKTNDPFKLLN</sequence>
<evidence type="ECO:0000256" key="1">
    <source>
        <dbReference type="SAM" id="MobiDB-lite"/>
    </source>
</evidence>
<feature type="region of interest" description="Disordered" evidence="1">
    <location>
        <begin position="159"/>
        <end position="231"/>
    </location>
</feature>
<name>A0ABX2EL98_9BURK</name>
<feature type="compositionally biased region" description="Low complexity" evidence="1">
    <location>
        <begin position="177"/>
        <end position="191"/>
    </location>
</feature>
<feature type="compositionally biased region" description="Low complexity" evidence="1">
    <location>
        <begin position="199"/>
        <end position="210"/>
    </location>
</feature>
<comment type="caution">
    <text evidence="2">The sequence shown here is derived from an EMBL/GenBank/DDBJ whole genome shotgun (WGS) entry which is preliminary data.</text>
</comment>
<keyword evidence="3" id="KW-1185">Reference proteome</keyword>
<dbReference type="RefSeq" id="WP_173126292.1">
    <property type="nucleotide sequence ID" value="NZ_JABRWJ010000006.1"/>
</dbReference>
<organism evidence="2 3">
    <name type="scientific">Pseudaquabacterium terrae</name>
    <dbReference type="NCBI Taxonomy" id="2732868"/>
    <lineage>
        <taxon>Bacteria</taxon>
        <taxon>Pseudomonadati</taxon>
        <taxon>Pseudomonadota</taxon>
        <taxon>Betaproteobacteria</taxon>
        <taxon>Burkholderiales</taxon>
        <taxon>Sphaerotilaceae</taxon>
        <taxon>Pseudaquabacterium</taxon>
    </lineage>
</organism>
<evidence type="ECO:0000313" key="2">
    <source>
        <dbReference type="EMBL" id="NRF69432.1"/>
    </source>
</evidence>
<dbReference type="Gene3D" id="1.25.40.10">
    <property type="entry name" value="Tetratricopeptide repeat domain"/>
    <property type="match status" value="1"/>
</dbReference>
<protein>
    <submittedName>
        <fullName evidence="2">Uncharacterized protein</fullName>
    </submittedName>
</protein>
<evidence type="ECO:0000313" key="3">
    <source>
        <dbReference type="Proteomes" id="UP000737171"/>
    </source>
</evidence>
<dbReference type="InterPro" id="IPR011990">
    <property type="entry name" value="TPR-like_helical_dom_sf"/>
</dbReference>